<dbReference type="GO" id="GO:0051536">
    <property type="term" value="F:iron-sulfur cluster binding"/>
    <property type="evidence" value="ECO:0007669"/>
    <property type="project" value="UniProtKB-KW"/>
</dbReference>
<comment type="caution">
    <text evidence="7">The sequence shown here is derived from an EMBL/GenBank/DDBJ whole genome shotgun (WGS) entry which is preliminary data.</text>
</comment>
<dbReference type="SUPFAM" id="SSF102114">
    <property type="entry name" value="Radical SAM enzymes"/>
    <property type="match status" value="1"/>
</dbReference>
<keyword evidence="5" id="KW-0411">Iron-sulfur</keyword>
<dbReference type="AlphaFoldDB" id="A0A134BMY2"/>
<dbReference type="GO" id="GO:0016491">
    <property type="term" value="F:oxidoreductase activity"/>
    <property type="evidence" value="ECO:0007669"/>
    <property type="project" value="InterPro"/>
</dbReference>
<comment type="cofactor">
    <cofactor evidence="1">
        <name>[4Fe-4S] cluster</name>
        <dbReference type="ChEBI" id="CHEBI:49883"/>
    </cofactor>
</comment>
<dbReference type="Gene3D" id="3.20.20.70">
    <property type="entry name" value="Aldolase class I"/>
    <property type="match status" value="1"/>
</dbReference>
<dbReference type="Pfam" id="PF04055">
    <property type="entry name" value="Radical_SAM"/>
    <property type="match status" value="1"/>
</dbReference>
<evidence type="ECO:0000256" key="4">
    <source>
        <dbReference type="ARBA" id="ARBA00023004"/>
    </source>
</evidence>
<dbReference type="STRING" id="419005.HMPREF1860_00220"/>
<dbReference type="CDD" id="cd01335">
    <property type="entry name" value="Radical_SAM"/>
    <property type="match status" value="1"/>
</dbReference>
<keyword evidence="4" id="KW-0408">Iron</keyword>
<dbReference type="InterPro" id="IPR058240">
    <property type="entry name" value="rSAM_sf"/>
</dbReference>
<proteinExistence type="predicted"/>
<sequence length="272" mass="31823">MKNLTKLKLSKYAFMSAPRNDVYLIFSGRSGKNIRLSCKSFDAIKHNRLDIISDDTLYLLRNVKVLVPENEDEFAEINKENHEKLRRQANFRKENLYLSIQPSASCQLACDYCGQEHKEAKISADNIHLVLNRIRMKLKTHTYKLLEIGWFGGEPLTAWTEMRHINRNIKDLTSSEDIRYISHITTNGYALTLHKYISLKNEFNCKRIEITLDGTKEFHDIHRFTIDHSGSFDRIFTNLINIINSPDYDKDQCLISVFITIEQPKLIRNIRV</sequence>
<dbReference type="InterPro" id="IPR007197">
    <property type="entry name" value="rSAM"/>
</dbReference>
<evidence type="ECO:0000256" key="2">
    <source>
        <dbReference type="ARBA" id="ARBA00022691"/>
    </source>
</evidence>
<dbReference type="PATRIC" id="fig|419005.5.peg.223"/>
<dbReference type="InterPro" id="IPR013785">
    <property type="entry name" value="Aldolase_TIM"/>
</dbReference>
<reference evidence="7 8" key="1">
    <citation type="submission" date="2016-01" db="EMBL/GenBank/DDBJ databases">
        <authorList>
            <person name="Oliw E.H."/>
        </authorList>
    </citation>
    <scope>NUCLEOTIDE SEQUENCE [LARGE SCALE GENOMIC DNA]</scope>
    <source>
        <strain evidence="7 8">DNF00307</strain>
    </source>
</reference>
<keyword evidence="3" id="KW-0479">Metal-binding</keyword>
<evidence type="ECO:0000313" key="8">
    <source>
        <dbReference type="Proteomes" id="UP000070531"/>
    </source>
</evidence>
<evidence type="ECO:0000259" key="6">
    <source>
        <dbReference type="Pfam" id="PF04055"/>
    </source>
</evidence>
<dbReference type="UniPathway" id="UPA00782"/>
<protein>
    <submittedName>
        <fullName evidence="7">Radical SAM domain protein</fullName>
    </submittedName>
</protein>
<dbReference type="InterPro" id="IPR023867">
    <property type="entry name" value="Sulphatase_maturase_rSAM"/>
</dbReference>
<feature type="domain" description="Radical SAM core" evidence="6">
    <location>
        <begin position="101"/>
        <end position="239"/>
    </location>
</feature>
<dbReference type="PANTHER" id="PTHR43273:SF8">
    <property type="entry name" value="RADICAL SAM DOMAIN PROTEIN"/>
    <property type="match status" value="1"/>
</dbReference>
<evidence type="ECO:0000313" key="7">
    <source>
        <dbReference type="EMBL" id="KXB81320.1"/>
    </source>
</evidence>
<evidence type="ECO:0000256" key="5">
    <source>
        <dbReference type="ARBA" id="ARBA00023014"/>
    </source>
</evidence>
<gene>
    <name evidence="7" type="ORF">HMPREF1860_00220</name>
</gene>
<organism evidence="7">
    <name type="scientific">Prevotella amnii</name>
    <dbReference type="NCBI Taxonomy" id="419005"/>
    <lineage>
        <taxon>Bacteria</taxon>
        <taxon>Pseudomonadati</taxon>
        <taxon>Bacteroidota</taxon>
        <taxon>Bacteroidia</taxon>
        <taxon>Bacteroidales</taxon>
        <taxon>Prevotellaceae</taxon>
        <taxon>Prevotella</taxon>
    </lineage>
</organism>
<dbReference type="SFLD" id="SFLDS00029">
    <property type="entry name" value="Radical_SAM"/>
    <property type="match status" value="1"/>
</dbReference>
<keyword evidence="2" id="KW-0949">S-adenosyl-L-methionine</keyword>
<dbReference type="RefSeq" id="WP_231725211.1">
    <property type="nucleotide sequence ID" value="NZ_KQ960478.1"/>
</dbReference>
<dbReference type="EMBL" id="LSDL01000012">
    <property type="protein sequence ID" value="KXB81320.1"/>
    <property type="molecule type" value="Genomic_DNA"/>
</dbReference>
<dbReference type="Proteomes" id="UP000070531">
    <property type="component" value="Unassembled WGS sequence"/>
</dbReference>
<dbReference type="GO" id="GO:0046872">
    <property type="term" value="F:metal ion binding"/>
    <property type="evidence" value="ECO:0007669"/>
    <property type="project" value="UniProtKB-KW"/>
</dbReference>
<evidence type="ECO:0000256" key="1">
    <source>
        <dbReference type="ARBA" id="ARBA00001966"/>
    </source>
</evidence>
<name>A0A134BMY2_9BACT</name>
<evidence type="ECO:0000256" key="3">
    <source>
        <dbReference type="ARBA" id="ARBA00022723"/>
    </source>
</evidence>
<dbReference type="PANTHER" id="PTHR43273">
    <property type="entry name" value="ANAEROBIC SULFATASE-MATURATING ENZYME HOMOLOG ASLB-RELATED"/>
    <property type="match status" value="1"/>
</dbReference>
<accession>A0A134BMY2</accession>